<protein>
    <recommendedName>
        <fullName evidence="3">Secreted protein</fullName>
    </recommendedName>
</protein>
<keyword evidence="2" id="KW-1185">Reference proteome</keyword>
<name>A0ABW8AII2_9ACTN</name>
<evidence type="ECO:0000313" key="2">
    <source>
        <dbReference type="Proteomes" id="UP001612915"/>
    </source>
</evidence>
<evidence type="ECO:0008006" key="3">
    <source>
        <dbReference type="Google" id="ProtNLM"/>
    </source>
</evidence>
<accession>A0ABW8AII2</accession>
<comment type="caution">
    <text evidence="1">The sequence shown here is derived from an EMBL/GenBank/DDBJ whole genome shotgun (WGS) entry which is preliminary data.</text>
</comment>
<dbReference type="RefSeq" id="WP_398275329.1">
    <property type="nucleotide sequence ID" value="NZ_JBITLV010000001.1"/>
</dbReference>
<proteinExistence type="predicted"/>
<sequence>MRTVALAVGAALVGGVVIALGVVGAQDWIGEADEVSCSLASAESLSQEAVFTEPIDGVDLADPPGHGSCRSRDGEETESYAAQYRTSVAAADLIGRFGLHLGAQGWDELRVLPVDADQETFGLCAVRDGVAGGDGHQLLELSIPQKAARTSSAYEFEVTVTDGVHSSTC</sequence>
<evidence type="ECO:0000313" key="1">
    <source>
        <dbReference type="EMBL" id="MFI7586164.1"/>
    </source>
</evidence>
<reference evidence="1 2" key="1">
    <citation type="submission" date="2024-10" db="EMBL/GenBank/DDBJ databases">
        <title>The Natural Products Discovery Center: Release of the First 8490 Sequenced Strains for Exploring Actinobacteria Biosynthetic Diversity.</title>
        <authorList>
            <person name="Kalkreuter E."/>
            <person name="Kautsar S.A."/>
            <person name="Yang D."/>
            <person name="Bader C.D."/>
            <person name="Teijaro C.N."/>
            <person name="Fluegel L."/>
            <person name="Davis C.M."/>
            <person name="Simpson J.R."/>
            <person name="Lauterbach L."/>
            <person name="Steele A.D."/>
            <person name="Gui C."/>
            <person name="Meng S."/>
            <person name="Li G."/>
            <person name="Viehrig K."/>
            <person name="Ye F."/>
            <person name="Su P."/>
            <person name="Kiefer A.F."/>
            <person name="Nichols A."/>
            <person name="Cepeda A.J."/>
            <person name="Yan W."/>
            <person name="Fan B."/>
            <person name="Jiang Y."/>
            <person name="Adhikari A."/>
            <person name="Zheng C.-J."/>
            <person name="Schuster L."/>
            <person name="Cowan T.M."/>
            <person name="Smanski M.J."/>
            <person name="Chevrette M.G."/>
            <person name="De Carvalho L.P.S."/>
            <person name="Shen B."/>
        </authorList>
    </citation>
    <scope>NUCLEOTIDE SEQUENCE [LARGE SCALE GENOMIC DNA]</scope>
    <source>
        <strain evidence="1 2">NPDC049639</strain>
    </source>
</reference>
<dbReference type="EMBL" id="JBITLV010000001">
    <property type="protein sequence ID" value="MFI7586164.1"/>
    <property type="molecule type" value="Genomic_DNA"/>
</dbReference>
<dbReference type="Proteomes" id="UP001612915">
    <property type="component" value="Unassembled WGS sequence"/>
</dbReference>
<gene>
    <name evidence="1" type="ORF">ACIB24_03720</name>
</gene>
<organism evidence="1 2">
    <name type="scientific">Spongisporangium articulatum</name>
    <dbReference type="NCBI Taxonomy" id="3362603"/>
    <lineage>
        <taxon>Bacteria</taxon>
        <taxon>Bacillati</taxon>
        <taxon>Actinomycetota</taxon>
        <taxon>Actinomycetes</taxon>
        <taxon>Kineosporiales</taxon>
        <taxon>Kineosporiaceae</taxon>
        <taxon>Spongisporangium</taxon>
    </lineage>
</organism>